<evidence type="ECO:0000256" key="1">
    <source>
        <dbReference type="ARBA" id="ARBA00022676"/>
    </source>
</evidence>
<dbReference type="PANTHER" id="PTHR12526">
    <property type="entry name" value="GLYCOSYLTRANSFERASE"/>
    <property type="match status" value="1"/>
</dbReference>
<dbReference type="Pfam" id="PF13692">
    <property type="entry name" value="Glyco_trans_1_4"/>
    <property type="match status" value="1"/>
</dbReference>
<evidence type="ECO:0000313" key="4">
    <source>
        <dbReference type="Proteomes" id="UP000649604"/>
    </source>
</evidence>
<protein>
    <submittedName>
        <fullName evidence="3">Glycosyltransferase</fullName>
    </submittedName>
</protein>
<comment type="caution">
    <text evidence="3">The sequence shown here is derived from an EMBL/GenBank/DDBJ whole genome shotgun (WGS) entry which is preliminary data.</text>
</comment>
<dbReference type="CDD" id="cd03801">
    <property type="entry name" value="GT4_PimA-like"/>
    <property type="match status" value="1"/>
</dbReference>
<proteinExistence type="predicted"/>
<keyword evidence="1" id="KW-0328">Glycosyltransferase</keyword>
<evidence type="ECO:0000313" key="3">
    <source>
        <dbReference type="EMBL" id="MBD3325453.1"/>
    </source>
</evidence>
<reference evidence="3" key="1">
    <citation type="submission" date="2019-11" db="EMBL/GenBank/DDBJ databases">
        <title>Microbial mats filling the niche in hypersaline microbial mats.</title>
        <authorList>
            <person name="Wong H.L."/>
            <person name="Macleod F.I."/>
            <person name="White R.A. III"/>
            <person name="Burns B.P."/>
        </authorList>
    </citation>
    <scope>NUCLEOTIDE SEQUENCE</scope>
    <source>
        <strain evidence="3">Rbin_158</strain>
    </source>
</reference>
<keyword evidence="2" id="KW-0808">Transferase</keyword>
<dbReference type="SUPFAM" id="SSF53756">
    <property type="entry name" value="UDP-Glycosyltransferase/glycogen phosphorylase"/>
    <property type="match status" value="1"/>
</dbReference>
<organism evidence="3 4">
    <name type="scientific">candidate division KSB3 bacterium</name>
    <dbReference type="NCBI Taxonomy" id="2044937"/>
    <lineage>
        <taxon>Bacteria</taxon>
        <taxon>candidate division KSB3</taxon>
    </lineage>
</organism>
<dbReference type="PANTHER" id="PTHR12526:SF510">
    <property type="entry name" value="D-INOSITOL 3-PHOSPHATE GLYCOSYLTRANSFERASE"/>
    <property type="match status" value="1"/>
</dbReference>
<dbReference type="Gene3D" id="3.40.50.2000">
    <property type="entry name" value="Glycogen Phosphorylase B"/>
    <property type="match status" value="1"/>
</dbReference>
<dbReference type="GO" id="GO:0016757">
    <property type="term" value="F:glycosyltransferase activity"/>
    <property type="evidence" value="ECO:0007669"/>
    <property type="project" value="UniProtKB-KW"/>
</dbReference>
<sequence>MNIGIVSLWWNRGQATVSRYIRTIFEALGHRTFVLAKPTPQTGLRPRFIDTTGVWAQEQVTYASNFLIPQTEYETWAKDHALDVVFFDENKQLHEIACLRSAGIKTIGRFVWEKFKEEHVSPAKEAFSIIYSLTHCEQARYHTLGIDSPKIQWGCHPELLAVVPQKFQDGIYFFFPGSFQGPRKPLQCVVEVFQRVTHPHIRLIIKAQGFRDNTEPIAIEGDPRITRMVDDLPQQEYNQLFSACHVCLAPARWEGLGLHLYEAVAFGMPIITNDAPPMNEVVSDQANGLLVRSHQIGNTPSGIPSYDPDIDQLAAAIEQLSDMSVITRMSQHTLQRRAEDFSWDQTTAQYEQLLTL</sequence>
<dbReference type="Proteomes" id="UP000649604">
    <property type="component" value="Unassembled WGS sequence"/>
</dbReference>
<evidence type="ECO:0000256" key="2">
    <source>
        <dbReference type="ARBA" id="ARBA00022679"/>
    </source>
</evidence>
<name>A0A9D5Q6J6_9BACT</name>
<gene>
    <name evidence="3" type="ORF">GF339_12755</name>
</gene>
<dbReference type="AlphaFoldDB" id="A0A9D5Q6J6"/>
<accession>A0A9D5Q6J6</accession>
<dbReference type="EMBL" id="WJJP01000415">
    <property type="protein sequence ID" value="MBD3325453.1"/>
    <property type="molecule type" value="Genomic_DNA"/>
</dbReference>